<dbReference type="PANTHER" id="PTHR11070">
    <property type="entry name" value="UVRD / RECB / PCRA DNA HELICASE FAMILY MEMBER"/>
    <property type="match status" value="1"/>
</dbReference>
<feature type="domain" description="UvrD-like helicase C-terminal" evidence="3">
    <location>
        <begin position="493"/>
        <end position="539"/>
    </location>
</feature>
<dbReference type="InterPro" id="IPR027785">
    <property type="entry name" value="UvrD-like_helicase_C"/>
</dbReference>
<feature type="domain" description="NERD" evidence="2">
    <location>
        <begin position="4"/>
        <end position="97"/>
    </location>
</feature>
<dbReference type="GO" id="GO:0003677">
    <property type="term" value="F:DNA binding"/>
    <property type="evidence" value="ECO:0007669"/>
    <property type="project" value="InterPro"/>
</dbReference>
<dbReference type="InterPro" id="IPR027417">
    <property type="entry name" value="P-loop_NTPase"/>
</dbReference>
<evidence type="ECO:0000313" key="5">
    <source>
        <dbReference type="Proteomes" id="UP000248925"/>
    </source>
</evidence>
<dbReference type="GO" id="GO:0000725">
    <property type="term" value="P:recombinational repair"/>
    <property type="evidence" value="ECO:0007669"/>
    <property type="project" value="TreeGrafter"/>
</dbReference>
<dbReference type="SUPFAM" id="SSF52540">
    <property type="entry name" value="P-loop containing nucleoside triphosphate hydrolases"/>
    <property type="match status" value="1"/>
</dbReference>
<dbReference type="Pfam" id="PF13245">
    <property type="entry name" value="AAA_19"/>
    <property type="match status" value="1"/>
</dbReference>
<evidence type="ECO:0000259" key="2">
    <source>
        <dbReference type="Pfam" id="PF08378"/>
    </source>
</evidence>
<evidence type="ECO:0000313" key="4">
    <source>
        <dbReference type="EMBL" id="PZM08088.1"/>
    </source>
</evidence>
<dbReference type="PANTHER" id="PTHR11070:SF2">
    <property type="entry name" value="ATP-DEPENDENT DNA HELICASE SRS2"/>
    <property type="match status" value="1"/>
</dbReference>
<dbReference type="OrthoDB" id="7066673at2"/>
<dbReference type="Proteomes" id="UP000248925">
    <property type="component" value="Unassembled WGS sequence"/>
</dbReference>
<dbReference type="GO" id="GO:0005524">
    <property type="term" value="F:ATP binding"/>
    <property type="evidence" value="ECO:0007669"/>
    <property type="project" value="InterPro"/>
</dbReference>
<dbReference type="Gene3D" id="3.40.50.300">
    <property type="entry name" value="P-loop containing nucleotide triphosphate hydrolases"/>
    <property type="match status" value="2"/>
</dbReference>
<dbReference type="Pfam" id="PF08378">
    <property type="entry name" value="NERD"/>
    <property type="match status" value="1"/>
</dbReference>
<dbReference type="InterPro" id="IPR000212">
    <property type="entry name" value="DNA_helicase_UvrD/REP"/>
</dbReference>
<dbReference type="InterPro" id="IPR011528">
    <property type="entry name" value="NERD"/>
</dbReference>
<evidence type="ECO:0000256" key="1">
    <source>
        <dbReference type="ARBA" id="ARBA00034923"/>
    </source>
</evidence>
<dbReference type="EMBL" id="PCDP01000076">
    <property type="protein sequence ID" value="PZM08088.1"/>
    <property type="molecule type" value="Genomic_DNA"/>
</dbReference>
<sequence length="555" mass="61860">MRLFAALASQLNDDFLVLHSVAWIAKPKGNGPRDGEVDFLICHPRRGLLIIEVKGGRVDLDYSTRRWTSTDRHGVLHDIKNPFDQAKRGKFGILEKLAEVPQWRQLNIGRFPLGHSVFLPDVDNASQLAGPDAPTKIIGDRRDLVDVARWVEEAYSYWTEPDAGRRIAQLGQPGIEVIRRVFARVASTRALISARLHTEEQDRISFTERQTSILDLLSRQRRVMIAGGAGTGKTLIAREKAVRTAAGGLRTLLVCYNRGLADHLREQCSGVDGLDVATFHQLCTRWIERAKNELRRDFLSEVRREYPAGNEFDNHQPIALAHAVDALGPRYDAIIVDEGQDFADDFWMPLEMIMTDHSGGLFYVFLDENQDIYKRSSSVPVAGEPMVLDKNCRNTSFIHDAAYRHYRGASVQAPPISGTAVELLAASDLGKQARAIASLVTRLVAEEGVPPHEIGILLCSARDRETFETVLAASTIPKAAKWGRLESYGPGSVTVDSVARFKGLERSIIVLWALDNCDPERDREILYVGMSRAKSLLYICGTKEGCERAIGLRSR</sequence>
<dbReference type="Pfam" id="PF13538">
    <property type="entry name" value="UvrD_C_2"/>
    <property type="match status" value="1"/>
</dbReference>
<proteinExistence type="predicted"/>
<organism evidence="4 5">
    <name type="scientific">Rhizobium tubonense</name>
    <dbReference type="NCBI Taxonomy" id="484088"/>
    <lineage>
        <taxon>Bacteria</taxon>
        <taxon>Pseudomonadati</taxon>
        <taxon>Pseudomonadota</taxon>
        <taxon>Alphaproteobacteria</taxon>
        <taxon>Hyphomicrobiales</taxon>
        <taxon>Rhizobiaceae</taxon>
        <taxon>Rhizobium/Agrobacterium group</taxon>
        <taxon>Rhizobium</taxon>
    </lineage>
</organism>
<protein>
    <recommendedName>
        <fullName evidence="1">DNA 3'-5' helicase II</fullName>
    </recommendedName>
</protein>
<name>A0A2W4C9Q5_9HYPH</name>
<keyword evidence="5" id="KW-1185">Reference proteome</keyword>
<gene>
    <name evidence="4" type="ORF">CPY51_29840</name>
</gene>
<dbReference type="AlphaFoldDB" id="A0A2W4C9Q5"/>
<reference evidence="4 5" key="1">
    <citation type="journal article" date="2018" name="Sci. Rep.">
        <title>Rhizobium tumorigenes sp. nov., a novel plant tumorigenic bacterium isolated from cane gall tumors on thornless blackberry.</title>
        <authorList>
            <person name="Kuzmanovi N."/>
            <person name="Smalla K."/>
            <person name="Gronow S."/>
            <person name="PuBawska J."/>
        </authorList>
    </citation>
    <scope>NUCLEOTIDE SEQUENCE [LARGE SCALE GENOMIC DNA]</scope>
    <source>
        <strain evidence="4 5">CCBAU 85046</strain>
    </source>
</reference>
<dbReference type="GO" id="GO:0043138">
    <property type="term" value="F:3'-5' DNA helicase activity"/>
    <property type="evidence" value="ECO:0007669"/>
    <property type="project" value="TreeGrafter"/>
</dbReference>
<accession>A0A2W4C9Q5</accession>
<evidence type="ECO:0000259" key="3">
    <source>
        <dbReference type="Pfam" id="PF13538"/>
    </source>
</evidence>
<comment type="caution">
    <text evidence="4">The sequence shown here is derived from an EMBL/GenBank/DDBJ whole genome shotgun (WGS) entry which is preliminary data.</text>
</comment>